<dbReference type="Proteomes" id="UP000006875">
    <property type="component" value="Chromosome"/>
</dbReference>
<dbReference type="RefSeq" id="WP_013387971.1">
    <property type="nucleotide sequence ID" value="NC_014632.1"/>
</dbReference>
<dbReference type="STRING" id="572544.Ilyop_1524"/>
<evidence type="ECO:0008006" key="3">
    <source>
        <dbReference type="Google" id="ProtNLM"/>
    </source>
</evidence>
<evidence type="ECO:0000313" key="1">
    <source>
        <dbReference type="EMBL" id="ADO83304.1"/>
    </source>
</evidence>
<keyword evidence="2" id="KW-1185">Reference proteome</keyword>
<dbReference type="KEGG" id="ipo:Ilyop_1524"/>
<dbReference type="eggNOG" id="COG0515">
    <property type="taxonomic scope" value="Bacteria"/>
</dbReference>
<name>E3H873_ILYPC</name>
<dbReference type="SUPFAM" id="SSF56112">
    <property type="entry name" value="Protein kinase-like (PK-like)"/>
    <property type="match status" value="1"/>
</dbReference>
<evidence type="ECO:0000313" key="2">
    <source>
        <dbReference type="Proteomes" id="UP000006875"/>
    </source>
</evidence>
<accession>E3H873</accession>
<sequence length="238" mass="27973">MIRLNNYIIKLLKNKLNRTDIDESKLTLLNKGKFANAYVFRYCQENTDLTIKDFSHCPWPVRITVGIIMTKFECNTLKILEGMSGVASEAFLLGRYTVAFSYIKGTPLAEIQKKDTKLPKEFFIELEKRIREIHKKNLVHLDLRNLGNIIKGEDETPYIIDFQSSLGTKYLPKKFRKILEDSDISGVYKSWKLICSENLDPEKEKFLENFNKIRKIWIFKGYPLQKAIRRIKRKINKS</sequence>
<gene>
    <name evidence="1" type="ordered locus">Ilyop_1524</name>
</gene>
<dbReference type="EMBL" id="CP002281">
    <property type="protein sequence ID" value="ADO83304.1"/>
    <property type="molecule type" value="Genomic_DNA"/>
</dbReference>
<organism evidence="1 2">
    <name type="scientific">Ilyobacter polytropus (strain ATCC 51220 / DSM 2926 / LMG 16218 / CuHBu1)</name>
    <dbReference type="NCBI Taxonomy" id="572544"/>
    <lineage>
        <taxon>Bacteria</taxon>
        <taxon>Fusobacteriati</taxon>
        <taxon>Fusobacteriota</taxon>
        <taxon>Fusobacteriia</taxon>
        <taxon>Fusobacteriales</taxon>
        <taxon>Fusobacteriaceae</taxon>
        <taxon>Ilyobacter</taxon>
    </lineage>
</organism>
<dbReference type="AlphaFoldDB" id="E3H873"/>
<protein>
    <recommendedName>
        <fullName evidence="3">Serine/threonine protein kinase</fullName>
    </recommendedName>
</protein>
<dbReference type="InterPro" id="IPR011009">
    <property type="entry name" value="Kinase-like_dom_sf"/>
</dbReference>
<dbReference type="OrthoDB" id="212517at2"/>
<reference evidence="1 2" key="1">
    <citation type="journal article" date="2010" name="Stand. Genomic Sci.">
        <title>Complete genome sequence of Ilyobacter polytropus type strain (CuHbu1).</title>
        <authorList>
            <person name="Sikorski J."/>
            <person name="Chertkov O."/>
            <person name="Lapidus A."/>
            <person name="Nolan M."/>
            <person name="Lucas S."/>
            <person name="Del Rio T.G."/>
            <person name="Tice H."/>
            <person name="Cheng J.F."/>
            <person name="Tapia R."/>
            <person name="Han C."/>
            <person name="Goodwin L."/>
            <person name="Pitluck S."/>
            <person name="Liolios K."/>
            <person name="Ivanova N."/>
            <person name="Mavromatis K."/>
            <person name="Mikhailova N."/>
            <person name="Pati A."/>
            <person name="Chen A."/>
            <person name="Palaniappan K."/>
            <person name="Land M."/>
            <person name="Hauser L."/>
            <person name="Chang Y.J."/>
            <person name="Jeffries C.D."/>
            <person name="Brambilla E."/>
            <person name="Yasawong M."/>
            <person name="Rohde M."/>
            <person name="Pukall R."/>
            <person name="Spring S."/>
            <person name="Goker M."/>
            <person name="Woyke T."/>
            <person name="Bristow J."/>
            <person name="Eisen J.A."/>
            <person name="Markowitz V."/>
            <person name="Hugenholtz P."/>
            <person name="Kyrpides N.C."/>
            <person name="Klenk H.P."/>
        </authorList>
    </citation>
    <scope>NUCLEOTIDE SEQUENCE [LARGE SCALE GENOMIC DNA]</scope>
    <source>
        <strain evidence="2">ATCC 51220 / DSM 2926 / LMG 16218 / CuHBu1</strain>
    </source>
</reference>
<dbReference type="HOGENOM" id="CLU_1179271_0_0_0"/>
<dbReference type="Gene3D" id="1.10.510.10">
    <property type="entry name" value="Transferase(Phosphotransferase) domain 1"/>
    <property type="match status" value="1"/>
</dbReference>
<proteinExistence type="predicted"/>